<reference evidence="1 2" key="1">
    <citation type="submission" date="2023-12" db="EMBL/GenBank/DDBJ databases">
        <title>A high-quality genome assembly for Dillenia turbinata (Dilleniales).</title>
        <authorList>
            <person name="Chanderbali A."/>
        </authorList>
    </citation>
    <scope>NUCLEOTIDE SEQUENCE [LARGE SCALE GENOMIC DNA]</scope>
    <source>
        <strain evidence="1">LSX21</strain>
        <tissue evidence="1">Leaf</tissue>
    </source>
</reference>
<sequence>MALLSPLSSSSSSSHLISPPFCPNFQIPRHLSFPSSISPRKSLNLVVVSSSSSNLCEDEKTLDKTFWKIHETFSEDELWAAACLRVRSFYQFQPSTFAVEDHTKYLAEHEFEALKERFSDNGEDRVVVGSLDLNQYIRLPDEITGSKPKGNGAEFARAYLSNVCVAMELHRNGLSYALVAELKELPICMSMLPLTMNQQRICTGGFDEPAWQARFLDRPRRILLWLGLPISYNLRRWGVQDCNLVDAVERFFHAYFKVDRDLQASVVNALT</sequence>
<evidence type="ECO:0000313" key="1">
    <source>
        <dbReference type="EMBL" id="KAK6944284.1"/>
    </source>
</evidence>
<dbReference type="Proteomes" id="UP001370490">
    <property type="component" value="Unassembled WGS sequence"/>
</dbReference>
<accession>A0AAN8W6T8</accession>
<keyword evidence="2" id="KW-1185">Reference proteome</keyword>
<organism evidence="1 2">
    <name type="scientific">Dillenia turbinata</name>
    <dbReference type="NCBI Taxonomy" id="194707"/>
    <lineage>
        <taxon>Eukaryota</taxon>
        <taxon>Viridiplantae</taxon>
        <taxon>Streptophyta</taxon>
        <taxon>Embryophyta</taxon>
        <taxon>Tracheophyta</taxon>
        <taxon>Spermatophyta</taxon>
        <taxon>Magnoliopsida</taxon>
        <taxon>eudicotyledons</taxon>
        <taxon>Gunneridae</taxon>
        <taxon>Pentapetalae</taxon>
        <taxon>Dilleniales</taxon>
        <taxon>Dilleniaceae</taxon>
        <taxon>Dillenia</taxon>
    </lineage>
</organism>
<evidence type="ECO:0000313" key="2">
    <source>
        <dbReference type="Proteomes" id="UP001370490"/>
    </source>
</evidence>
<name>A0AAN8W6T8_9MAGN</name>
<dbReference type="AlphaFoldDB" id="A0AAN8W6T8"/>
<gene>
    <name evidence="1" type="ORF">RJ641_025386</name>
</gene>
<dbReference type="GO" id="GO:0009507">
    <property type="term" value="C:chloroplast"/>
    <property type="evidence" value="ECO:0007669"/>
    <property type="project" value="TreeGrafter"/>
</dbReference>
<dbReference type="PANTHER" id="PTHR47876">
    <property type="entry name" value="OS08G0260000 PROTEIN"/>
    <property type="match status" value="1"/>
</dbReference>
<comment type="caution">
    <text evidence="1">The sequence shown here is derived from an EMBL/GenBank/DDBJ whole genome shotgun (WGS) entry which is preliminary data.</text>
</comment>
<dbReference type="PANTHER" id="PTHR47876:SF2">
    <property type="entry name" value="GCN5-RELATED N-ACETYLTRANSFERASE 7, CHLOROPLASTIC"/>
    <property type="match status" value="1"/>
</dbReference>
<dbReference type="EMBL" id="JBAMMX010000003">
    <property type="protein sequence ID" value="KAK6944284.1"/>
    <property type="molecule type" value="Genomic_DNA"/>
</dbReference>
<proteinExistence type="predicted"/>
<protein>
    <submittedName>
        <fullName evidence="1">Uncharacterized protein</fullName>
    </submittedName>
</protein>